<sequence length="136" mass="15755">MWEVIKFVPHNLIRQLNMLHSGYDETDVRKNYAKKGYNTEVTERKLCILEVMQNPWQEIHILFPGDIDHDDLCGICTTVRIEDACDEKAAAIRSGQDSDNWDARALLDLGIHADDMLTVRELLKKYEELLARDIVI</sequence>
<proteinExistence type="predicted"/>
<dbReference type="EMBL" id="LCHM01000038">
    <property type="protein sequence ID" value="KKT36470.1"/>
    <property type="molecule type" value="Genomic_DNA"/>
</dbReference>
<evidence type="ECO:0000313" key="1">
    <source>
        <dbReference type="EMBL" id="KKT36470.1"/>
    </source>
</evidence>
<name>A0A0G1GPK2_9BACT</name>
<dbReference type="Proteomes" id="UP000034617">
    <property type="component" value="Unassembled WGS sequence"/>
</dbReference>
<accession>A0A0G1GPK2</accession>
<protein>
    <submittedName>
        <fullName evidence="1">Uncharacterized protein</fullName>
    </submittedName>
</protein>
<comment type="caution">
    <text evidence="1">The sequence shown here is derived from an EMBL/GenBank/DDBJ whole genome shotgun (WGS) entry which is preliminary data.</text>
</comment>
<gene>
    <name evidence="1" type="ORF">UW22_C0038G0006</name>
</gene>
<dbReference type="AlphaFoldDB" id="A0A0G1GPK2"/>
<organism evidence="1 2">
    <name type="scientific">Candidatus Gottesmanbacteria bacterium GW2011_GWB1_44_11c</name>
    <dbReference type="NCBI Taxonomy" id="1618447"/>
    <lineage>
        <taxon>Bacteria</taxon>
        <taxon>Candidatus Gottesmaniibacteriota</taxon>
    </lineage>
</organism>
<evidence type="ECO:0000313" key="2">
    <source>
        <dbReference type="Proteomes" id="UP000034617"/>
    </source>
</evidence>
<reference evidence="1 2" key="1">
    <citation type="journal article" date="2015" name="Nature">
        <title>rRNA introns, odd ribosomes, and small enigmatic genomes across a large radiation of phyla.</title>
        <authorList>
            <person name="Brown C.T."/>
            <person name="Hug L.A."/>
            <person name="Thomas B.C."/>
            <person name="Sharon I."/>
            <person name="Castelle C.J."/>
            <person name="Singh A."/>
            <person name="Wilkins M.J."/>
            <person name="Williams K.H."/>
            <person name="Banfield J.F."/>
        </authorList>
    </citation>
    <scope>NUCLEOTIDE SEQUENCE [LARGE SCALE GENOMIC DNA]</scope>
</reference>